<organism evidence="2 3">
    <name type="scientific">Exophiala oligosperma</name>
    <dbReference type="NCBI Taxonomy" id="215243"/>
    <lineage>
        <taxon>Eukaryota</taxon>
        <taxon>Fungi</taxon>
        <taxon>Dikarya</taxon>
        <taxon>Ascomycota</taxon>
        <taxon>Pezizomycotina</taxon>
        <taxon>Eurotiomycetes</taxon>
        <taxon>Chaetothyriomycetidae</taxon>
        <taxon>Chaetothyriales</taxon>
        <taxon>Herpotrichiellaceae</taxon>
        <taxon>Exophiala</taxon>
    </lineage>
</organism>
<dbReference type="EMBL" id="KN847361">
    <property type="protein sequence ID" value="KIW36350.1"/>
    <property type="molecule type" value="Genomic_DNA"/>
</dbReference>
<dbReference type="RefSeq" id="XP_016256566.1">
    <property type="nucleotide sequence ID" value="XM_016413066.1"/>
</dbReference>
<dbReference type="OrthoDB" id="9998367at2759"/>
<protein>
    <recommendedName>
        <fullName evidence="4">HhH-GPD domain-containing protein</fullName>
    </recommendedName>
</protein>
<reference evidence="2 3" key="1">
    <citation type="submission" date="2015-01" db="EMBL/GenBank/DDBJ databases">
        <title>The Genome Sequence of Exophiala oligosperma CBS72588.</title>
        <authorList>
            <consortium name="The Broad Institute Genomics Platform"/>
            <person name="Cuomo C."/>
            <person name="de Hoog S."/>
            <person name="Gorbushina A."/>
            <person name="Stielow B."/>
            <person name="Teixiera M."/>
            <person name="Abouelleil A."/>
            <person name="Chapman S.B."/>
            <person name="Priest M."/>
            <person name="Young S.K."/>
            <person name="Wortman J."/>
            <person name="Nusbaum C."/>
            <person name="Birren B."/>
        </authorList>
    </citation>
    <scope>NUCLEOTIDE SEQUENCE [LARGE SCALE GENOMIC DNA]</scope>
    <source>
        <strain evidence="2 3">CBS 72588</strain>
    </source>
</reference>
<proteinExistence type="predicted"/>
<name>A0A0D2D287_9EURO</name>
<feature type="compositionally biased region" description="Basic residues" evidence="1">
    <location>
        <begin position="1"/>
        <end position="23"/>
    </location>
</feature>
<evidence type="ECO:0000313" key="2">
    <source>
        <dbReference type="EMBL" id="KIW36350.1"/>
    </source>
</evidence>
<feature type="region of interest" description="Disordered" evidence="1">
    <location>
        <begin position="1"/>
        <end position="46"/>
    </location>
</feature>
<evidence type="ECO:0008006" key="4">
    <source>
        <dbReference type="Google" id="ProtNLM"/>
    </source>
</evidence>
<evidence type="ECO:0000256" key="1">
    <source>
        <dbReference type="SAM" id="MobiDB-lite"/>
    </source>
</evidence>
<accession>A0A0D2D287</accession>
<dbReference type="PANTHER" id="PTHR39337:SF1">
    <property type="entry name" value="BLR5642 PROTEIN"/>
    <property type="match status" value="1"/>
</dbReference>
<dbReference type="VEuPathDB" id="FungiDB:PV06_11400"/>
<sequence>MARKSPSSHKKLRSRQVRTRPNAKHNGSSTSPGRRRNKIVEKPSKPQLLSAGIFTEAQSCQENYMSSLSRATSNPLIFTIGHGTRSRSELTSLLRSAQVTKLVDVRSIPRSRTNPQFNRDTLTTSSDLRAAGIEYIWAGESLGGRRPKSVSPENERHTAIRVQAFKNYAGYMSSESFREGLDELKKLAEGNTVAYMCSETLWWRCHRRMISDRLVTDGWEVLHLGIQKIPIQHQLWEIAHSDGQDLIYDGW</sequence>
<dbReference type="Pfam" id="PF04343">
    <property type="entry name" value="DUF488"/>
    <property type="match status" value="1"/>
</dbReference>
<dbReference type="InterPro" id="IPR007438">
    <property type="entry name" value="DUF488"/>
</dbReference>
<gene>
    <name evidence="2" type="ORF">PV06_11400</name>
</gene>
<dbReference type="GeneID" id="27363474"/>
<dbReference type="AlphaFoldDB" id="A0A0D2D287"/>
<keyword evidence="3" id="KW-1185">Reference proteome</keyword>
<dbReference type="Proteomes" id="UP000053342">
    <property type="component" value="Unassembled WGS sequence"/>
</dbReference>
<dbReference type="PANTHER" id="PTHR39337">
    <property type="entry name" value="BLR5642 PROTEIN"/>
    <property type="match status" value="1"/>
</dbReference>
<evidence type="ECO:0000313" key="3">
    <source>
        <dbReference type="Proteomes" id="UP000053342"/>
    </source>
</evidence>
<dbReference type="HOGENOM" id="CLU_077467_0_0_1"/>